<dbReference type="PRINTS" id="PR00081">
    <property type="entry name" value="GDHRDH"/>
</dbReference>
<dbReference type="SUPFAM" id="SSF51735">
    <property type="entry name" value="NAD(P)-binding Rossmann-fold domains"/>
    <property type="match status" value="1"/>
</dbReference>
<dbReference type="Proteomes" id="UP001168146">
    <property type="component" value="Unassembled WGS sequence"/>
</dbReference>
<comment type="similarity">
    <text evidence="1">Belongs to the short-chain dehydrogenases/reductases (SDR) family.</text>
</comment>
<keyword evidence="2" id="KW-0560">Oxidoreductase</keyword>
<evidence type="ECO:0000256" key="3">
    <source>
        <dbReference type="SAM" id="MobiDB-lite"/>
    </source>
</evidence>
<dbReference type="PANTHER" id="PTHR42901:SF1">
    <property type="entry name" value="ALCOHOL DEHYDROGENASE"/>
    <property type="match status" value="1"/>
</dbReference>
<reference evidence="4" key="1">
    <citation type="submission" date="2021-12" db="EMBL/GenBank/DDBJ databases">
        <title>Black yeast isolated from Biological Soil Crust.</title>
        <authorList>
            <person name="Kurbessoian T."/>
        </authorList>
    </citation>
    <scope>NUCLEOTIDE SEQUENCE</scope>
    <source>
        <strain evidence="4">CCFEE 5208</strain>
    </source>
</reference>
<dbReference type="AlphaFoldDB" id="A0AAN6FT03"/>
<dbReference type="CDD" id="cd05233">
    <property type="entry name" value="SDR_c"/>
    <property type="match status" value="1"/>
</dbReference>
<proteinExistence type="inferred from homology"/>
<name>A0AAN6FT03_9PEZI</name>
<dbReference type="EMBL" id="JASUXU010000017">
    <property type="protein sequence ID" value="KAK0322224.1"/>
    <property type="molecule type" value="Genomic_DNA"/>
</dbReference>
<organism evidence="4 5">
    <name type="scientific">Friedmanniomyces endolithicus</name>
    <dbReference type="NCBI Taxonomy" id="329885"/>
    <lineage>
        <taxon>Eukaryota</taxon>
        <taxon>Fungi</taxon>
        <taxon>Dikarya</taxon>
        <taxon>Ascomycota</taxon>
        <taxon>Pezizomycotina</taxon>
        <taxon>Dothideomycetes</taxon>
        <taxon>Dothideomycetidae</taxon>
        <taxon>Mycosphaerellales</taxon>
        <taxon>Teratosphaeriaceae</taxon>
        <taxon>Friedmanniomyces</taxon>
    </lineage>
</organism>
<dbReference type="GO" id="GO:0016491">
    <property type="term" value="F:oxidoreductase activity"/>
    <property type="evidence" value="ECO:0007669"/>
    <property type="project" value="UniProtKB-KW"/>
</dbReference>
<feature type="compositionally biased region" description="Low complexity" evidence="3">
    <location>
        <begin position="257"/>
        <end position="271"/>
    </location>
</feature>
<dbReference type="PANTHER" id="PTHR42901">
    <property type="entry name" value="ALCOHOL DEHYDROGENASE"/>
    <property type="match status" value="1"/>
</dbReference>
<feature type="region of interest" description="Disordered" evidence="3">
    <location>
        <begin position="237"/>
        <end position="271"/>
    </location>
</feature>
<comment type="caution">
    <text evidence="4">The sequence shown here is derived from an EMBL/GenBank/DDBJ whole genome shotgun (WGS) entry which is preliminary data.</text>
</comment>
<sequence length="271" mass="28967">MKPPYPSLTSEWHDKTYPAIDPKRSELSAKGKTIVISGGGSGIGRGIAQAFALAGASAIATLGRRQALLEETKQLIASEQPGTTVSTHITDVTDSLTVQKAAREVGQWDVLVSNAGYLSSKAPLVESDEAEWWRSFEVRPMPSYAMRVEQSLAHDSQINVKGSYNLTKAFMPSRKPHSTIISGNAGSIQVPGPFSAGFSSYNSSKLAVLKMFEILAVENPDVHVVSMHPGVVDTEMKRKNDMPSPHMDAVELPSPRKPSSCAASSSGAIGM</sequence>
<dbReference type="InterPro" id="IPR036291">
    <property type="entry name" value="NAD(P)-bd_dom_sf"/>
</dbReference>
<dbReference type="InterPro" id="IPR002347">
    <property type="entry name" value="SDR_fam"/>
</dbReference>
<evidence type="ECO:0000313" key="4">
    <source>
        <dbReference type="EMBL" id="KAK0322224.1"/>
    </source>
</evidence>
<evidence type="ECO:0000313" key="5">
    <source>
        <dbReference type="Proteomes" id="UP001168146"/>
    </source>
</evidence>
<evidence type="ECO:0000256" key="2">
    <source>
        <dbReference type="ARBA" id="ARBA00023002"/>
    </source>
</evidence>
<evidence type="ECO:0000256" key="1">
    <source>
        <dbReference type="ARBA" id="ARBA00006484"/>
    </source>
</evidence>
<protein>
    <submittedName>
        <fullName evidence="4">Uncharacterized protein</fullName>
    </submittedName>
</protein>
<dbReference type="Gene3D" id="3.40.50.720">
    <property type="entry name" value="NAD(P)-binding Rossmann-like Domain"/>
    <property type="match status" value="1"/>
</dbReference>
<gene>
    <name evidence="4" type="ORF">LTR82_006677</name>
</gene>
<accession>A0AAN6FT03</accession>
<dbReference type="Pfam" id="PF00106">
    <property type="entry name" value="adh_short"/>
    <property type="match status" value="1"/>
</dbReference>